<feature type="signal peptide" evidence="1">
    <location>
        <begin position="1"/>
        <end position="18"/>
    </location>
</feature>
<dbReference type="Proteomes" id="UP000786183">
    <property type="component" value="Unassembled WGS sequence"/>
</dbReference>
<evidence type="ECO:0000313" key="3">
    <source>
        <dbReference type="Proteomes" id="UP000786183"/>
    </source>
</evidence>
<protein>
    <recommendedName>
        <fullName evidence="4">Periplasmic protein</fullName>
    </recommendedName>
</protein>
<evidence type="ECO:0008006" key="4">
    <source>
        <dbReference type="Google" id="ProtNLM"/>
    </source>
</evidence>
<accession>A0ABS7WRS5</accession>
<feature type="chain" id="PRO_5045444745" description="Periplasmic protein" evidence="1">
    <location>
        <begin position="19"/>
        <end position="392"/>
    </location>
</feature>
<gene>
    <name evidence="2" type="ORF">AVCANL283_02740</name>
</gene>
<evidence type="ECO:0000313" key="2">
    <source>
        <dbReference type="EMBL" id="MBZ7987037.1"/>
    </source>
</evidence>
<dbReference type="EMBL" id="JACGBB010000004">
    <property type="protein sequence ID" value="MBZ7987037.1"/>
    <property type="molecule type" value="Genomic_DNA"/>
</dbReference>
<comment type="caution">
    <text evidence="2">The sequence shown here is derived from an EMBL/GenBank/DDBJ whole genome shotgun (WGS) entry which is preliminary data.</text>
</comment>
<reference evidence="2 3" key="1">
    <citation type="submission" date="2020-07" db="EMBL/GenBank/DDBJ databases">
        <title>Transfer of Campylobacter canadensis to the novel genus Avispirillum gen. nov., that also includes two novel species recovered from migratory waterfowl: Avispirillum anseris sp. nov. and Avispirillum brantae sp. nov.</title>
        <authorList>
            <person name="Miller W.G."/>
            <person name="Chapman M.H."/>
            <person name="Yee E."/>
            <person name="Inglis G.D."/>
        </authorList>
    </citation>
    <scope>NUCLEOTIDE SEQUENCE [LARGE SCALE GENOMIC DNA]</scope>
    <source>
        <strain evidence="2 3">L283</strain>
    </source>
</reference>
<keyword evidence="1" id="KW-0732">Signal</keyword>
<organism evidence="2 3">
    <name type="scientific">Campylobacter canadensis</name>
    <dbReference type="NCBI Taxonomy" id="449520"/>
    <lineage>
        <taxon>Bacteria</taxon>
        <taxon>Pseudomonadati</taxon>
        <taxon>Campylobacterota</taxon>
        <taxon>Epsilonproteobacteria</taxon>
        <taxon>Campylobacterales</taxon>
        <taxon>Campylobacteraceae</taxon>
        <taxon>Campylobacter</taxon>
    </lineage>
</organism>
<name>A0ABS7WRS5_9BACT</name>
<sequence length="392" mass="44888">MKKILLSSMLCASLFAQKTVLMQTPPADVKYVNLELNLCNDMCLKQLLYDGLYISYLARFNSQDDELEKIYNLLLNGKDYIQLPKQSKLDDIKIAILIPEKIIKSYANSIISPSTAYLLNTQANVHLNVFYTGDENPQKIAEILPALSKYNLIITGFQNEGINYLSQNINNVKIFNPLAKKENFPNIGINVYFGSISYDEQIASLLNYANENIVIFKDQSLLSSSLSNMINEQAYVKSTYVVNQNNSNINALVKDNIKLNNASIFFNLPLIKTTLIATQIRANELSPKIYLSTQINYSPSFLSLTQENERNMFYFANSIGKIEPILEYYNNLLGQNIAYNWIAYSTSVGLDYLFNETYNSDKKYFDEDFINNQIYYKINIMNAKNSKFTQVR</sequence>
<keyword evidence="3" id="KW-1185">Reference proteome</keyword>
<dbReference type="RefSeq" id="WP_172233266.1">
    <property type="nucleotide sequence ID" value="NZ_CP035946.1"/>
</dbReference>
<proteinExistence type="predicted"/>
<evidence type="ECO:0000256" key="1">
    <source>
        <dbReference type="SAM" id="SignalP"/>
    </source>
</evidence>